<evidence type="ECO:0000259" key="13">
    <source>
        <dbReference type="Pfam" id="PF10099"/>
    </source>
</evidence>
<dbReference type="Gene3D" id="1.10.10.1320">
    <property type="entry name" value="Anti-sigma factor, zinc-finger domain"/>
    <property type="match status" value="1"/>
</dbReference>
<proteinExistence type="predicted"/>
<evidence type="ECO:0000256" key="5">
    <source>
        <dbReference type="ARBA" id="ARBA00022989"/>
    </source>
</evidence>
<feature type="region of interest" description="Disordered" evidence="11">
    <location>
        <begin position="75"/>
        <end position="154"/>
    </location>
</feature>
<feature type="domain" description="Anti-sigma K factor RskA C-terminal" evidence="13">
    <location>
        <begin position="164"/>
        <end position="296"/>
    </location>
</feature>
<organism evidence="15 16">
    <name type="scientific">Microlunatus ginsengisoli</name>
    <dbReference type="NCBI Taxonomy" id="363863"/>
    <lineage>
        <taxon>Bacteria</taxon>
        <taxon>Bacillati</taxon>
        <taxon>Actinomycetota</taxon>
        <taxon>Actinomycetes</taxon>
        <taxon>Propionibacteriales</taxon>
        <taxon>Propionibacteriaceae</taxon>
        <taxon>Microlunatus</taxon>
    </lineage>
</organism>
<dbReference type="PANTHER" id="PTHR37461">
    <property type="entry name" value="ANTI-SIGMA-K FACTOR RSKA"/>
    <property type="match status" value="1"/>
</dbReference>
<comment type="subcellular location">
    <subcellularLocation>
        <location evidence="2">Cell membrane</location>
    </subcellularLocation>
    <subcellularLocation>
        <location evidence="1">Membrane</location>
        <topology evidence="1">Single-pass membrane protein</topology>
    </subcellularLocation>
</comment>
<keyword evidence="4 12" id="KW-0812">Transmembrane</keyword>
<feature type="compositionally biased region" description="Low complexity" evidence="11">
    <location>
        <begin position="77"/>
        <end position="111"/>
    </location>
</feature>
<evidence type="ECO:0000256" key="8">
    <source>
        <dbReference type="ARBA" id="ARBA00023163"/>
    </source>
</evidence>
<gene>
    <name evidence="15" type="ORF">GCM10022236_14060</name>
</gene>
<evidence type="ECO:0000256" key="4">
    <source>
        <dbReference type="ARBA" id="ARBA00022692"/>
    </source>
</evidence>
<dbReference type="PANTHER" id="PTHR37461:SF1">
    <property type="entry name" value="ANTI-SIGMA-K FACTOR RSKA"/>
    <property type="match status" value="1"/>
</dbReference>
<evidence type="ECO:0000256" key="10">
    <source>
        <dbReference type="ARBA" id="ARBA00030803"/>
    </source>
</evidence>
<dbReference type="InterPro" id="IPR051474">
    <property type="entry name" value="Anti-sigma-K/W_factor"/>
</dbReference>
<evidence type="ECO:0000256" key="1">
    <source>
        <dbReference type="ARBA" id="ARBA00004167"/>
    </source>
</evidence>
<dbReference type="EMBL" id="BAABAB010000009">
    <property type="protein sequence ID" value="GAA3613370.1"/>
    <property type="molecule type" value="Genomic_DNA"/>
</dbReference>
<feature type="compositionally biased region" description="Low complexity" evidence="11">
    <location>
        <begin position="121"/>
        <end position="133"/>
    </location>
</feature>
<evidence type="ECO:0000256" key="11">
    <source>
        <dbReference type="SAM" id="MobiDB-lite"/>
    </source>
</evidence>
<evidence type="ECO:0000313" key="16">
    <source>
        <dbReference type="Proteomes" id="UP001501490"/>
    </source>
</evidence>
<dbReference type="Pfam" id="PF10099">
    <property type="entry name" value="RskA_C"/>
    <property type="match status" value="1"/>
</dbReference>
<comment type="caution">
    <text evidence="15">The sequence shown here is derived from an EMBL/GenBank/DDBJ whole genome shotgun (WGS) entry which is preliminary data.</text>
</comment>
<evidence type="ECO:0000313" key="15">
    <source>
        <dbReference type="EMBL" id="GAA3613370.1"/>
    </source>
</evidence>
<evidence type="ECO:0000256" key="3">
    <source>
        <dbReference type="ARBA" id="ARBA00022475"/>
    </source>
</evidence>
<evidence type="ECO:0000256" key="7">
    <source>
        <dbReference type="ARBA" id="ARBA00023136"/>
    </source>
</evidence>
<accession>A0ABP6ZQF4</accession>
<keyword evidence="6" id="KW-0805">Transcription regulation</keyword>
<feature type="transmembrane region" description="Helical" evidence="12">
    <location>
        <begin position="161"/>
        <end position="182"/>
    </location>
</feature>
<name>A0ABP6ZQF4_9ACTN</name>
<dbReference type="Proteomes" id="UP001501490">
    <property type="component" value="Unassembled WGS sequence"/>
</dbReference>
<dbReference type="InterPro" id="IPR027383">
    <property type="entry name" value="Znf_put"/>
</dbReference>
<dbReference type="RefSeq" id="WP_344802786.1">
    <property type="nucleotide sequence ID" value="NZ_BAABAB010000009.1"/>
</dbReference>
<protein>
    <recommendedName>
        <fullName evidence="10">Regulator of SigK</fullName>
    </recommendedName>
    <alternativeName>
        <fullName evidence="9">Sigma-K anti-sigma factor RskA</fullName>
    </alternativeName>
</protein>
<reference evidence="16" key="1">
    <citation type="journal article" date="2019" name="Int. J. Syst. Evol. Microbiol.">
        <title>The Global Catalogue of Microorganisms (GCM) 10K type strain sequencing project: providing services to taxonomists for standard genome sequencing and annotation.</title>
        <authorList>
            <consortium name="The Broad Institute Genomics Platform"/>
            <consortium name="The Broad Institute Genome Sequencing Center for Infectious Disease"/>
            <person name="Wu L."/>
            <person name="Ma J."/>
        </authorList>
    </citation>
    <scope>NUCLEOTIDE SEQUENCE [LARGE SCALE GENOMIC DNA]</scope>
    <source>
        <strain evidence="16">JCM 16929</strain>
    </source>
</reference>
<keyword evidence="5 12" id="KW-1133">Transmembrane helix</keyword>
<feature type="domain" description="Putative zinc-finger" evidence="14">
    <location>
        <begin position="5"/>
        <end position="35"/>
    </location>
</feature>
<dbReference type="Pfam" id="PF13490">
    <property type="entry name" value="zf-HC2"/>
    <property type="match status" value="1"/>
</dbReference>
<keyword evidence="7 12" id="KW-0472">Membrane</keyword>
<evidence type="ECO:0000256" key="2">
    <source>
        <dbReference type="ARBA" id="ARBA00004236"/>
    </source>
</evidence>
<keyword evidence="8" id="KW-0804">Transcription</keyword>
<evidence type="ECO:0000256" key="9">
    <source>
        <dbReference type="ARBA" id="ARBA00029829"/>
    </source>
</evidence>
<dbReference type="InterPro" id="IPR041916">
    <property type="entry name" value="Anti_sigma_zinc_sf"/>
</dbReference>
<sequence>MSEFHVEIGGYALDALDEGERAAFERHLAGCEQCRRELAEFTETAARLAALSETAPPPELRSAVLGAIARVRPLPPETAADPTTPAQTAPAPTTPVQSTPVQSTPVQTTPAPTAPAPTAPPQQARPTAAQPRRAQPRRARPESPPPADEVTERRLRRRSRLLTLAVAAAMVVALALGGWTYVLHRDQQVAAANAAAATRLLSAPDVRTYPVQVAGSPATFVVSRALDQAMFVGASLPPAAAGRTYQLWTLDPDKNATPDVVFAGGPDTRVFMTGDIAGAAAVAVSDEPAGGSARPSDVLGLAGLTS</sequence>
<keyword evidence="16" id="KW-1185">Reference proteome</keyword>
<evidence type="ECO:0000259" key="14">
    <source>
        <dbReference type="Pfam" id="PF13490"/>
    </source>
</evidence>
<keyword evidence="3" id="KW-1003">Cell membrane</keyword>
<dbReference type="InterPro" id="IPR018764">
    <property type="entry name" value="RskA_C"/>
</dbReference>
<evidence type="ECO:0000256" key="12">
    <source>
        <dbReference type="SAM" id="Phobius"/>
    </source>
</evidence>
<evidence type="ECO:0000256" key="6">
    <source>
        <dbReference type="ARBA" id="ARBA00023015"/>
    </source>
</evidence>